<reference evidence="6 7" key="1">
    <citation type="journal article" date="2019" name="Syst. Appl. Microbiol.">
        <title>Microvirga tunisiensis sp. nov., a root nodule symbiotic bacterium isolated from Lupinus micranthus and L. luteus grown in Northern Tunisia.</title>
        <authorList>
            <person name="Msaddak A."/>
            <person name="Rejili M."/>
            <person name="Duran D."/>
            <person name="Mars M."/>
            <person name="Palacios J.M."/>
            <person name="Ruiz-Argueso T."/>
            <person name="Rey L."/>
            <person name="Imperial J."/>
        </authorList>
    </citation>
    <scope>NUCLEOTIDE SEQUENCE [LARGE SCALE GENOMIC DNA]</scope>
    <source>
        <strain evidence="6 7">Lmie10</strain>
    </source>
</reference>
<organism evidence="6 7">
    <name type="scientific">Microvirga tunisiensis</name>
    <dbReference type="NCBI Taxonomy" id="2108360"/>
    <lineage>
        <taxon>Bacteria</taxon>
        <taxon>Pseudomonadati</taxon>
        <taxon>Pseudomonadota</taxon>
        <taxon>Alphaproteobacteria</taxon>
        <taxon>Hyphomicrobiales</taxon>
        <taxon>Methylobacteriaceae</taxon>
        <taxon>Microvirga</taxon>
    </lineage>
</organism>
<protein>
    <submittedName>
        <fullName evidence="6">Response regulator</fullName>
    </submittedName>
</protein>
<comment type="caution">
    <text evidence="6">The sequence shown here is derived from an EMBL/GenBank/DDBJ whole genome shotgun (WGS) entry which is preliminary data.</text>
</comment>
<keyword evidence="3" id="KW-0804">Transcription</keyword>
<dbReference type="GO" id="GO:0000160">
    <property type="term" value="P:phosphorelay signal transduction system"/>
    <property type="evidence" value="ECO:0007669"/>
    <property type="project" value="InterPro"/>
</dbReference>
<dbReference type="Pfam" id="PF00072">
    <property type="entry name" value="Response_reg"/>
    <property type="match status" value="1"/>
</dbReference>
<keyword evidence="7" id="KW-1185">Reference proteome</keyword>
<dbReference type="Gene3D" id="3.40.50.2300">
    <property type="match status" value="1"/>
</dbReference>
<keyword evidence="1 4" id="KW-0597">Phosphoprotein</keyword>
<dbReference type="Proteomes" id="UP000403266">
    <property type="component" value="Unassembled WGS sequence"/>
</dbReference>
<evidence type="ECO:0000256" key="4">
    <source>
        <dbReference type="PROSITE-ProRule" id="PRU00169"/>
    </source>
</evidence>
<accession>A0A5N7MII3</accession>
<dbReference type="PROSITE" id="PS50110">
    <property type="entry name" value="RESPONSE_REGULATORY"/>
    <property type="match status" value="1"/>
</dbReference>
<evidence type="ECO:0000256" key="1">
    <source>
        <dbReference type="ARBA" id="ARBA00022553"/>
    </source>
</evidence>
<proteinExistence type="predicted"/>
<evidence type="ECO:0000256" key="3">
    <source>
        <dbReference type="ARBA" id="ARBA00023163"/>
    </source>
</evidence>
<keyword evidence="2" id="KW-0805">Transcription regulation</keyword>
<dbReference type="PANTHER" id="PTHR44591">
    <property type="entry name" value="STRESS RESPONSE REGULATOR PROTEIN 1"/>
    <property type="match status" value="1"/>
</dbReference>
<dbReference type="SUPFAM" id="SSF52172">
    <property type="entry name" value="CheY-like"/>
    <property type="match status" value="1"/>
</dbReference>
<dbReference type="InterPro" id="IPR011006">
    <property type="entry name" value="CheY-like_superfamily"/>
</dbReference>
<dbReference type="AlphaFoldDB" id="A0A5N7MII3"/>
<dbReference type="InterPro" id="IPR001789">
    <property type="entry name" value="Sig_transdc_resp-reg_receiver"/>
</dbReference>
<dbReference type="PANTHER" id="PTHR44591:SF3">
    <property type="entry name" value="RESPONSE REGULATORY DOMAIN-CONTAINING PROTEIN"/>
    <property type="match status" value="1"/>
</dbReference>
<evidence type="ECO:0000256" key="2">
    <source>
        <dbReference type="ARBA" id="ARBA00023015"/>
    </source>
</evidence>
<evidence type="ECO:0000313" key="7">
    <source>
        <dbReference type="Proteomes" id="UP000403266"/>
    </source>
</evidence>
<dbReference type="SMART" id="SM00448">
    <property type="entry name" value="REC"/>
    <property type="match status" value="1"/>
</dbReference>
<name>A0A5N7MII3_9HYPH</name>
<sequence>MILIPTLWNRAAQTACVTPEASPTHVLVVEDDLMVGAAAAEALEEAGFAVLTAASAEEAEIILGQETVDVLFTDIDLGGRDGCDLAHRALRVQPDLSLILASGRSRRCHEDRIPAGAAFLAKPYRLPQMIREVHRAAQGRSFP</sequence>
<feature type="domain" description="Response regulatory" evidence="5">
    <location>
        <begin position="25"/>
        <end position="137"/>
    </location>
</feature>
<dbReference type="OrthoDB" id="8019678at2"/>
<dbReference type="EMBL" id="VOSK01000052">
    <property type="protein sequence ID" value="MPR26520.1"/>
    <property type="molecule type" value="Genomic_DNA"/>
</dbReference>
<evidence type="ECO:0000313" key="6">
    <source>
        <dbReference type="EMBL" id="MPR26520.1"/>
    </source>
</evidence>
<dbReference type="InterPro" id="IPR050595">
    <property type="entry name" value="Bact_response_regulator"/>
</dbReference>
<feature type="modified residue" description="4-aspartylphosphate" evidence="4">
    <location>
        <position position="74"/>
    </location>
</feature>
<evidence type="ECO:0000259" key="5">
    <source>
        <dbReference type="PROSITE" id="PS50110"/>
    </source>
</evidence>
<dbReference type="RefSeq" id="WP_152712689.1">
    <property type="nucleotide sequence ID" value="NZ_VOSJ01000052.1"/>
</dbReference>
<gene>
    <name evidence="6" type="ORF">FS320_15165</name>
</gene>